<dbReference type="AlphaFoldDB" id="E3KI95"/>
<evidence type="ECO:0000313" key="3">
    <source>
        <dbReference type="Proteomes" id="UP000008783"/>
    </source>
</evidence>
<sequence>MDASQDNAMSQSESLSNSQQQSSSVQPGQPTTSTDKSKDPPAPKRGRRTKKEMAEWRDQQKRIRLPKEQDREMAKADQGARKAG</sequence>
<proteinExistence type="predicted"/>
<dbReference type="VEuPathDB" id="FungiDB:PGTG_09733"/>
<reference evidence="3" key="2">
    <citation type="journal article" date="2011" name="Proc. Natl. Acad. Sci. U.S.A.">
        <title>Obligate biotrophy features unraveled by the genomic analysis of rust fungi.</title>
        <authorList>
            <person name="Duplessis S."/>
            <person name="Cuomo C.A."/>
            <person name="Lin Y.-C."/>
            <person name="Aerts A."/>
            <person name="Tisserant E."/>
            <person name="Veneault-Fourrey C."/>
            <person name="Joly D.L."/>
            <person name="Hacquard S."/>
            <person name="Amselem J."/>
            <person name="Cantarel B.L."/>
            <person name="Chiu R."/>
            <person name="Coutinho P.M."/>
            <person name="Feau N."/>
            <person name="Field M."/>
            <person name="Frey P."/>
            <person name="Gelhaye E."/>
            <person name="Goldberg J."/>
            <person name="Grabherr M.G."/>
            <person name="Kodira C.D."/>
            <person name="Kohler A."/>
            <person name="Kuees U."/>
            <person name="Lindquist E.A."/>
            <person name="Lucas S.M."/>
            <person name="Mago R."/>
            <person name="Mauceli E."/>
            <person name="Morin E."/>
            <person name="Murat C."/>
            <person name="Pangilinan J.L."/>
            <person name="Park R."/>
            <person name="Pearson M."/>
            <person name="Quesneville H."/>
            <person name="Rouhier N."/>
            <person name="Sakthikumar S."/>
            <person name="Salamov A.A."/>
            <person name="Schmutz J."/>
            <person name="Selles B."/>
            <person name="Shapiro H."/>
            <person name="Tanguay P."/>
            <person name="Tuskan G.A."/>
            <person name="Henrissat B."/>
            <person name="Van de Peer Y."/>
            <person name="Rouze P."/>
            <person name="Ellis J.G."/>
            <person name="Dodds P.N."/>
            <person name="Schein J.E."/>
            <person name="Zhong S."/>
            <person name="Hamelin R.C."/>
            <person name="Grigoriev I.V."/>
            <person name="Szabo L.J."/>
            <person name="Martin F."/>
        </authorList>
    </citation>
    <scope>NUCLEOTIDE SEQUENCE [LARGE SCALE GENOMIC DNA]</scope>
    <source>
        <strain evidence="3">CRL 75-36-700-3 / race SCCL</strain>
    </source>
</reference>
<dbReference type="HOGENOM" id="CLU_193192_0_0_1"/>
<evidence type="ECO:0000256" key="1">
    <source>
        <dbReference type="SAM" id="MobiDB-lite"/>
    </source>
</evidence>
<evidence type="ECO:0000313" key="2">
    <source>
        <dbReference type="EMBL" id="EFP84020.2"/>
    </source>
</evidence>
<reference key="1">
    <citation type="submission" date="2007-01" db="EMBL/GenBank/DDBJ databases">
        <title>The Genome Sequence of Puccinia graminis f. sp. tritici Strain CRL 75-36-700-3.</title>
        <authorList>
            <consortium name="The Broad Institute Genome Sequencing Platform"/>
            <person name="Birren B."/>
            <person name="Lander E."/>
            <person name="Galagan J."/>
            <person name="Nusbaum C."/>
            <person name="Devon K."/>
            <person name="Cuomo C."/>
            <person name="Jaffe D."/>
            <person name="Butler J."/>
            <person name="Alvarez P."/>
            <person name="Gnerre S."/>
            <person name="Grabherr M."/>
            <person name="Mauceli E."/>
            <person name="Brockman W."/>
            <person name="Young S."/>
            <person name="LaButti K."/>
            <person name="Sykes S."/>
            <person name="DeCaprio D."/>
            <person name="Crawford M."/>
            <person name="Koehrsen M."/>
            <person name="Engels R."/>
            <person name="Montgomery P."/>
            <person name="Pearson M."/>
            <person name="Howarth C."/>
            <person name="Larson L."/>
            <person name="White J."/>
            <person name="Zeng Q."/>
            <person name="Kodira C."/>
            <person name="Yandava C."/>
            <person name="Alvarado L."/>
            <person name="O'Leary S."/>
            <person name="Szabo L."/>
            <person name="Dean R."/>
            <person name="Schein J."/>
        </authorList>
    </citation>
    <scope>NUCLEOTIDE SEQUENCE</scope>
    <source>
        <strain>CRL 75-36-700-3</strain>
    </source>
</reference>
<dbReference type="GeneID" id="10532715"/>
<dbReference type="RefSeq" id="XP_003328439.2">
    <property type="nucleotide sequence ID" value="XM_003328391.2"/>
</dbReference>
<keyword evidence="3" id="KW-1185">Reference proteome</keyword>
<feature type="compositionally biased region" description="Low complexity" evidence="1">
    <location>
        <begin position="10"/>
        <end position="29"/>
    </location>
</feature>
<gene>
    <name evidence="2" type="ORF">PGTG_09733</name>
</gene>
<dbReference type="EMBL" id="DS178288">
    <property type="protein sequence ID" value="EFP84020.2"/>
    <property type="molecule type" value="Genomic_DNA"/>
</dbReference>
<feature type="region of interest" description="Disordered" evidence="1">
    <location>
        <begin position="1"/>
        <end position="84"/>
    </location>
</feature>
<protein>
    <submittedName>
        <fullName evidence="2">Uncharacterized protein</fullName>
    </submittedName>
</protein>
<organism evidence="2 3">
    <name type="scientific">Puccinia graminis f. sp. tritici (strain CRL 75-36-700-3 / race SCCL)</name>
    <name type="common">Black stem rust fungus</name>
    <dbReference type="NCBI Taxonomy" id="418459"/>
    <lineage>
        <taxon>Eukaryota</taxon>
        <taxon>Fungi</taxon>
        <taxon>Dikarya</taxon>
        <taxon>Basidiomycota</taxon>
        <taxon>Pucciniomycotina</taxon>
        <taxon>Pucciniomycetes</taxon>
        <taxon>Pucciniales</taxon>
        <taxon>Pucciniaceae</taxon>
        <taxon>Puccinia</taxon>
    </lineage>
</organism>
<name>E3KI95_PUCGT</name>
<accession>E3KI95</accession>
<feature type="compositionally biased region" description="Basic and acidic residues" evidence="1">
    <location>
        <begin position="51"/>
        <end position="84"/>
    </location>
</feature>
<dbReference type="KEGG" id="pgr:PGTG_09733"/>
<dbReference type="Proteomes" id="UP000008783">
    <property type="component" value="Unassembled WGS sequence"/>
</dbReference>
<dbReference type="InParanoid" id="E3KI95"/>